<comment type="caution">
    <text evidence="2">The sequence shown here is derived from an EMBL/GenBank/DDBJ whole genome shotgun (WGS) entry which is preliminary data.</text>
</comment>
<dbReference type="InterPro" id="IPR052523">
    <property type="entry name" value="Trichothecene_AcTrans"/>
</dbReference>
<dbReference type="GO" id="GO:0016747">
    <property type="term" value="F:acyltransferase activity, transferring groups other than amino-acyl groups"/>
    <property type="evidence" value="ECO:0007669"/>
    <property type="project" value="InterPro"/>
</dbReference>
<gene>
    <name evidence="2" type="ORF">NUU61_003615</name>
</gene>
<proteinExistence type="predicted"/>
<dbReference type="AlphaFoldDB" id="A0A9W9FJJ0"/>
<sequence length="222" mass="25119">MSKYFSRIEILPATEEDCPTLAQVEEAAFSQARQEESRSLSEIMFGPPAAEGESLRAQDLVHKMQTDPTTRLYKATIKEEATNMKRIVGWSVWNHYLEPQPMEERKDTRSRLIGNEDAFHEFFGALLRARKLYMSGKPFCLLGVLVTLPEYQGRGVGSALLEFGISEATKAGLSEFWLEASADGYSLYRKFGFENVDFVHMDLTKYGSVGQTKHVCMKKSLP</sequence>
<feature type="domain" description="N-acetyltransferase" evidence="1">
    <location>
        <begin position="75"/>
        <end position="222"/>
    </location>
</feature>
<dbReference type="PROSITE" id="PS51186">
    <property type="entry name" value="GNAT"/>
    <property type="match status" value="1"/>
</dbReference>
<dbReference type="Gene3D" id="3.40.630.30">
    <property type="match status" value="1"/>
</dbReference>
<keyword evidence="3" id="KW-1185">Reference proteome</keyword>
<dbReference type="InterPro" id="IPR000182">
    <property type="entry name" value="GNAT_dom"/>
</dbReference>
<reference evidence="2" key="1">
    <citation type="submission" date="2022-11" db="EMBL/GenBank/DDBJ databases">
        <authorList>
            <person name="Petersen C."/>
        </authorList>
    </citation>
    <scope>NUCLEOTIDE SEQUENCE</scope>
    <source>
        <strain evidence="2">IBT 34128</strain>
    </source>
</reference>
<dbReference type="CDD" id="cd04301">
    <property type="entry name" value="NAT_SF"/>
    <property type="match status" value="1"/>
</dbReference>
<dbReference type="PANTHER" id="PTHR42791">
    <property type="entry name" value="GNAT FAMILY ACETYLTRANSFERASE"/>
    <property type="match status" value="1"/>
</dbReference>
<evidence type="ECO:0000259" key="1">
    <source>
        <dbReference type="PROSITE" id="PS51186"/>
    </source>
</evidence>
<accession>A0A9W9FJJ0</accession>
<dbReference type="Pfam" id="PF13508">
    <property type="entry name" value="Acetyltransf_7"/>
    <property type="match status" value="1"/>
</dbReference>
<protein>
    <recommendedName>
        <fullName evidence="1">N-acetyltransferase domain-containing protein</fullName>
    </recommendedName>
</protein>
<dbReference type="SUPFAM" id="SSF55729">
    <property type="entry name" value="Acyl-CoA N-acyltransferases (Nat)"/>
    <property type="match status" value="1"/>
</dbReference>
<dbReference type="PANTHER" id="PTHR42791:SF14">
    <property type="entry name" value="N-ACETYLTRANSFERASE DOMAIN-CONTAINING PROTEIN"/>
    <property type="match status" value="1"/>
</dbReference>
<name>A0A9W9FJJ0_9EURO</name>
<dbReference type="Proteomes" id="UP001141434">
    <property type="component" value="Unassembled WGS sequence"/>
</dbReference>
<reference evidence="2" key="2">
    <citation type="journal article" date="2023" name="IMA Fungus">
        <title>Comparative genomic study of the Penicillium genus elucidates a diverse pangenome and 15 lateral gene transfer events.</title>
        <authorList>
            <person name="Petersen C."/>
            <person name="Sorensen T."/>
            <person name="Nielsen M.R."/>
            <person name="Sondergaard T.E."/>
            <person name="Sorensen J.L."/>
            <person name="Fitzpatrick D.A."/>
            <person name="Frisvad J.C."/>
            <person name="Nielsen K.L."/>
        </authorList>
    </citation>
    <scope>NUCLEOTIDE SEQUENCE</scope>
    <source>
        <strain evidence="2">IBT 34128</strain>
    </source>
</reference>
<evidence type="ECO:0000313" key="3">
    <source>
        <dbReference type="Proteomes" id="UP001141434"/>
    </source>
</evidence>
<dbReference type="EMBL" id="JAPMSZ010000005">
    <property type="protein sequence ID" value="KAJ5101393.1"/>
    <property type="molecule type" value="Genomic_DNA"/>
</dbReference>
<organism evidence="2 3">
    <name type="scientific">Penicillium alfredii</name>
    <dbReference type="NCBI Taxonomy" id="1506179"/>
    <lineage>
        <taxon>Eukaryota</taxon>
        <taxon>Fungi</taxon>
        <taxon>Dikarya</taxon>
        <taxon>Ascomycota</taxon>
        <taxon>Pezizomycotina</taxon>
        <taxon>Eurotiomycetes</taxon>
        <taxon>Eurotiomycetidae</taxon>
        <taxon>Eurotiales</taxon>
        <taxon>Aspergillaceae</taxon>
        <taxon>Penicillium</taxon>
    </lineage>
</organism>
<dbReference type="GeneID" id="81393365"/>
<dbReference type="RefSeq" id="XP_056512224.1">
    <property type="nucleotide sequence ID" value="XM_056654197.1"/>
</dbReference>
<dbReference type="OrthoDB" id="2832510at2759"/>
<evidence type="ECO:0000313" key="2">
    <source>
        <dbReference type="EMBL" id="KAJ5101393.1"/>
    </source>
</evidence>
<dbReference type="InterPro" id="IPR016181">
    <property type="entry name" value="Acyl_CoA_acyltransferase"/>
</dbReference>